<feature type="chain" id="PRO_5032833517" evidence="3">
    <location>
        <begin position="33"/>
        <end position="543"/>
    </location>
</feature>
<dbReference type="Gene3D" id="3.40.190.10">
    <property type="entry name" value="Periplasmic binding protein-like II"/>
    <property type="match status" value="1"/>
</dbReference>
<dbReference type="Proteomes" id="UP000005341">
    <property type="component" value="Unassembled WGS sequence"/>
</dbReference>
<dbReference type="Pfam" id="PF00496">
    <property type="entry name" value="SBP_bac_5"/>
    <property type="match status" value="1"/>
</dbReference>
<organism evidence="5 6">
    <name type="scientific">Actinobacillus pleuropneumoniae serovar 6 str. Femo</name>
    <dbReference type="NCBI Taxonomy" id="754256"/>
    <lineage>
        <taxon>Bacteria</taxon>
        <taxon>Pseudomonadati</taxon>
        <taxon>Pseudomonadota</taxon>
        <taxon>Gammaproteobacteria</taxon>
        <taxon>Pasteurellales</taxon>
        <taxon>Pasteurellaceae</taxon>
        <taxon>Actinobacillus</taxon>
    </lineage>
</organism>
<dbReference type="InterPro" id="IPR039424">
    <property type="entry name" value="SBP_5"/>
</dbReference>
<dbReference type="InterPro" id="IPR000914">
    <property type="entry name" value="SBP_5_dom"/>
</dbReference>
<evidence type="ECO:0000313" key="5">
    <source>
        <dbReference type="EMBL" id="EFM92091.1"/>
    </source>
</evidence>
<dbReference type="AlphaFoldDB" id="A0A828PKF5"/>
<feature type="domain" description="Solute-binding protein family 5" evidence="4">
    <location>
        <begin position="82"/>
        <end position="461"/>
    </location>
</feature>
<dbReference type="GO" id="GO:0043190">
    <property type="term" value="C:ATP-binding cassette (ABC) transporter complex"/>
    <property type="evidence" value="ECO:0007669"/>
    <property type="project" value="InterPro"/>
</dbReference>
<dbReference type="CDD" id="cd08493">
    <property type="entry name" value="PBP2_DppA_like"/>
    <property type="match status" value="1"/>
</dbReference>
<evidence type="ECO:0000256" key="2">
    <source>
        <dbReference type="ARBA" id="ARBA00022729"/>
    </source>
</evidence>
<gene>
    <name evidence="5" type="ORF">appser6_9990</name>
</gene>
<dbReference type="PIRSF" id="PIRSF002741">
    <property type="entry name" value="MppA"/>
    <property type="match status" value="1"/>
</dbReference>
<dbReference type="GO" id="GO:0042938">
    <property type="term" value="P:dipeptide transport"/>
    <property type="evidence" value="ECO:0007669"/>
    <property type="project" value="TreeGrafter"/>
</dbReference>
<evidence type="ECO:0000256" key="3">
    <source>
        <dbReference type="SAM" id="SignalP"/>
    </source>
</evidence>
<protein>
    <submittedName>
        <fullName evidence="5">Heme-binding protein A</fullName>
    </submittedName>
</protein>
<reference evidence="5 6" key="1">
    <citation type="journal article" date="2010" name="J. Bacteriol.">
        <title>Comparative genomic characterization of Actinobacillus pleuropneumoniae.</title>
        <authorList>
            <person name="Xu Z."/>
            <person name="Chen X."/>
            <person name="Li L."/>
            <person name="Li T."/>
            <person name="Wang S."/>
            <person name="Chen H."/>
            <person name="Zhou R."/>
        </authorList>
    </citation>
    <scope>NUCLEOTIDE SEQUENCE [LARGE SCALE GENOMIC DNA]</scope>
    <source>
        <strain evidence="5 6">Femo</strain>
    </source>
</reference>
<dbReference type="GO" id="GO:0030288">
    <property type="term" value="C:outer membrane-bounded periplasmic space"/>
    <property type="evidence" value="ECO:0007669"/>
    <property type="project" value="TreeGrafter"/>
</dbReference>
<comment type="caution">
    <text evidence="5">The sequence shown here is derived from an EMBL/GenBank/DDBJ whole genome shotgun (WGS) entry which is preliminary data.</text>
</comment>
<keyword evidence="2 3" id="KW-0732">Signal</keyword>
<evidence type="ECO:0000256" key="1">
    <source>
        <dbReference type="ARBA" id="ARBA00005695"/>
    </source>
</evidence>
<proteinExistence type="inferred from homology"/>
<dbReference type="Gene3D" id="3.90.76.10">
    <property type="entry name" value="Dipeptide-binding Protein, Domain 1"/>
    <property type="match status" value="1"/>
</dbReference>
<dbReference type="InterPro" id="IPR030678">
    <property type="entry name" value="Peptide/Ni-bd"/>
</dbReference>
<dbReference type="EMBL" id="ADOG01000012">
    <property type="protein sequence ID" value="EFM92091.1"/>
    <property type="molecule type" value="Genomic_DNA"/>
</dbReference>
<dbReference type="PANTHER" id="PTHR30290:SF38">
    <property type="entry name" value="D,D-DIPEPTIDE-BINDING PERIPLASMIC PROTEIN DDPA-RELATED"/>
    <property type="match status" value="1"/>
</dbReference>
<dbReference type="PANTHER" id="PTHR30290">
    <property type="entry name" value="PERIPLASMIC BINDING COMPONENT OF ABC TRANSPORTER"/>
    <property type="match status" value="1"/>
</dbReference>
<name>A0A828PKF5_ACTPL</name>
<sequence length="543" mass="61524">MFGKINLFEGYFMRFSKIFFALPFISFSPFLAAAPAHTLVNCVATAPQKLSPAITNDANDFNASSQQIYDRLLAFKAGKIDIEPSLAEKWEVSEDGLTYTFHLRKDVQFHSNKLFTPSRNLNADDVVFSFQRQADKSHPYYNVSGGTYFYYQWMNLPKILKSVEKVDDYTVKMTLNQPNSPFLTTVAMDFLSIYSKEYADKLLAEGKPELLDQQPIGTGPFEFQVYQTDQAVRYKANPNYWQGKAKFERLIFAITPDAGTRYAKLKAGGCDVIDFPNIADIAQMKQDPKVTLFEREGLNLAYIGLNTKKAALDNAKVRQALQHATDKKAIVDAVFQGGGTVATNPFPNSVLGYNENLAQYEFDLEKAKKLLAEAGYPDGFETEIWVQPVVRPSNPNPRRTAEIIQADWAKIGVKAKLVSHEWADFNKRTREGEFLAGTYGWTSRNCDPDNFLFPLLSKENIPGTNYSRWTDSEFEGLLQKAVQTQNTAERQQLYRQAVEIFQKNTPIIPIAHAINYVPVSKRVQGFVQSPFGYTYFYNVSLTE</sequence>
<evidence type="ECO:0000313" key="6">
    <source>
        <dbReference type="Proteomes" id="UP000005341"/>
    </source>
</evidence>
<accession>A0A828PKF5</accession>
<dbReference type="FunFam" id="3.40.190.10:FF:000036">
    <property type="entry name" value="Dipeptide ABC transporter, substrate-binding protein"/>
    <property type="match status" value="1"/>
</dbReference>
<comment type="similarity">
    <text evidence="1">Belongs to the bacterial solute-binding protein 5 family.</text>
</comment>
<dbReference type="Gene3D" id="3.10.105.10">
    <property type="entry name" value="Dipeptide-binding Protein, Domain 3"/>
    <property type="match status" value="1"/>
</dbReference>
<evidence type="ECO:0000259" key="4">
    <source>
        <dbReference type="Pfam" id="PF00496"/>
    </source>
</evidence>
<feature type="signal peptide" evidence="3">
    <location>
        <begin position="1"/>
        <end position="32"/>
    </location>
</feature>
<dbReference type="GO" id="GO:1904680">
    <property type="term" value="F:peptide transmembrane transporter activity"/>
    <property type="evidence" value="ECO:0007669"/>
    <property type="project" value="TreeGrafter"/>
</dbReference>
<dbReference type="SUPFAM" id="SSF53850">
    <property type="entry name" value="Periplasmic binding protein-like II"/>
    <property type="match status" value="1"/>
</dbReference>